<dbReference type="Proteomes" id="UP000499080">
    <property type="component" value="Unassembled WGS sequence"/>
</dbReference>
<sequence length="96" mass="10697">MIKKTVLDGMLENLWTRVDPQGLGSEDKGSDVGAWVFMRSGWFGLGYGPHEDLIWNIRMGGRHTVNTITPQRAGWINPAYIFSRSGTKFLDSIPSG</sequence>
<reference evidence="1 2" key="1">
    <citation type="journal article" date="2019" name="Sci. Rep.">
        <title>Orb-weaving spider Araneus ventricosus genome elucidates the spidroin gene catalogue.</title>
        <authorList>
            <person name="Kono N."/>
            <person name="Nakamura H."/>
            <person name="Ohtoshi R."/>
            <person name="Moran D.A.P."/>
            <person name="Shinohara A."/>
            <person name="Yoshida Y."/>
            <person name="Fujiwara M."/>
            <person name="Mori M."/>
            <person name="Tomita M."/>
            <person name="Arakawa K."/>
        </authorList>
    </citation>
    <scope>NUCLEOTIDE SEQUENCE [LARGE SCALE GENOMIC DNA]</scope>
</reference>
<protein>
    <submittedName>
        <fullName evidence="1">Uncharacterized protein</fullName>
    </submittedName>
</protein>
<organism evidence="1 2">
    <name type="scientific">Araneus ventricosus</name>
    <name type="common">Orbweaver spider</name>
    <name type="synonym">Epeira ventricosa</name>
    <dbReference type="NCBI Taxonomy" id="182803"/>
    <lineage>
        <taxon>Eukaryota</taxon>
        <taxon>Metazoa</taxon>
        <taxon>Ecdysozoa</taxon>
        <taxon>Arthropoda</taxon>
        <taxon>Chelicerata</taxon>
        <taxon>Arachnida</taxon>
        <taxon>Araneae</taxon>
        <taxon>Araneomorphae</taxon>
        <taxon>Entelegynae</taxon>
        <taxon>Araneoidea</taxon>
        <taxon>Araneidae</taxon>
        <taxon>Araneus</taxon>
    </lineage>
</organism>
<keyword evidence="2" id="KW-1185">Reference proteome</keyword>
<accession>A0A4Y2T4G7</accession>
<dbReference type="AlphaFoldDB" id="A0A4Y2T4G7"/>
<evidence type="ECO:0000313" key="2">
    <source>
        <dbReference type="Proteomes" id="UP000499080"/>
    </source>
</evidence>
<name>A0A4Y2T4G7_ARAVE</name>
<dbReference type="EMBL" id="BGPR01026040">
    <property type="protein sequence ID" value="GBN95447.1"/>
    <property type="molecule type" value="Genomic_DNA"/>
</dbReference>
<evidence type="ECO:0000313" key="1">
    <source>
        <dbReference type="EMBL" id="GBN95447.1"/>
    </source>
</evidence>
<gene>
    <name evidence="1" type="ORF">AVEN_101769_1</name>
</gene>
<proteinExistence type="predicted"/>
<comment type="caution">
    <text evidence="1">The sequence shown here is derived from an EMBL/GenBank/DDBJ whole genome shotgun (WGS) entry which is preliminary data.</text>
</comment>